<reference evidence="10" key="1">
    <citation type="submission" date="2025-08" db="UniProtKB">
        <authorList>
            <consortium name="Ensembl"/>
        </authorList>
    </citation>
    <scope>IDENTIFICATION</scope>
</reference>
<dbReference type="PROSITE" id="PS50011">
    <property type="entry name" value="PROTEIN_KINASE_DOM"/>
    <property type="match status" value="1"/>
</dbReference>
<keyword evidence="6" id="KW-0067">ATP-binding</keyword>
<name>A0A3Q2XV61_HIPCM</name>
<dbReference type="PANTHER" id="PTHR44899:SF10">
    <property type="entry name" value="NIMA-RELATED KINASE 2"/>
    <property type="match status" value="1"/>
</dbReference>
<feature type="domain" description="Protein kinase" evidence="9">
    <location>
        <begin position="32"/>
        <end position="348"/>
    </location>
</feature>
<protein>
    <recommendedName>
        <fullName evidence="1">non-specific serine/threonine protein kinase</fullName>
        <ecNumber evidence="1">2.7.11.1</ecNumber>
    </recommendedName>
</protein>
<dbReference type="GeneTree" id="ENSGT00940000156989"/>
<evidence type="ECO:0000313" key="11">
    <source>
        <dbReference type="Proteomes" id="UP000264820"/>
    </source>
</evidence>
<dbReference type="SUPFAM" id="SSF56112">
    <property type="entry name" value="Protein kinase-like (PK-like)"/>
    <property type="match status" value="1"/>
</dbReference>
<proteinExistence type="predicted"/>
<dbReference type="InterPro" id="IPR051131">
    <property type="entry name" value="NEK_Ser/Thr_kinase_NIMA"/>
</dbReference>
<evidence type="ECO:0000256" key="8">
    <source>
        <dbReference type="ARBA" id="ARBA00048679"/>
    </source>
</evidence>
<comment type="catalytic activity">
    <reaction evidence="7">
        <text>L-threonyl-[protein] + ATP = O-phospho-L-threonyl-[protein] + ADP + H(+)</text>
        <dbReference type="Rhea" id="RHEA:46608"/>
        <dbReference type="Rhea" id="RHEA-COMP:11060"/>
        <dbReference type="Rhea" id="RHEA-COMP:11605"/>
        <dbReference type="ChEBI" id="CHEBI:15378"/>
        <dbReference type="ChEBI" id="CHEBI:30013"/>
        <dbReference type="ChEBI" id="CHEBI:30616"/>
        <dbReference type="ChEBI" id="CHEBI:61977"/>
        <dbReference type="ChEBI" id="CHEBI:456216"/>
        <dbReference type="EC" id="2.7.11.1"/>
    </reaction>
</comment>
<keyword evidence="11" id="KW-1185">Reference proteome</keyword>
<reference evidence="10" key="2">
    <citation type="submission" date="2025-09" db="UniProtKB">
        <authorList>
            <consortium name="Ensembl"/>
        </authorList>
    </citation>
    <scope>IDENTIFICATION</scope>
</reference>
<dbReference type="AlphaFoldDB" id="A0A3Q2XV61"/>
<evidence type="ECO:0000259" key="9">
    <source>
        <dbReference type="PROSITE" id="PS50011"/>
    </source>
</evidence>
<dbReference type="PANTHER" id="PTHR44899">
    <property type="entry name" value="CAMK FAMILY PROTEIN KINASE"/>
    <property type="match status" value="1"/>
</dbReference>
<dbReference type="GO" id="GO:0004674">
    <property type="term" value="F:protein serine/threonine kinase activity"/>
    <property type="evidence" value="ECO:0007669"/>
    <property type="project" value="UniProtKB-KW"/>
</dbReference>
<dbReference type="Ensembl" id="ENSHCOT00000014706.1">
    <property type="protein sequence ID" value="ENSHCOP00000008755.1"/>
    <property type="gene ID" value="ENSHCOG00000011106.1"/>
</dbReference>
<dbReference type="Gene3D" id="1.10.510.10">
    <property type="entry name" value="Transferase(Phosphotransferase) domain 1"/>
    <property type="match status" value="1"/>
</dbReference>
<keyword evidence="3" id="KW-0808">Transferase</keyword>
<evidence type="ECO:0000256" key="5">
    <source>
        <dbReference type="ARBA" id="ARBA00022777"/>
    </source>
</evidence>
<evidence type="ECO:0000256" key="6">
    <source>
        <dbReference type="ARBA" id="ARBA00022840"/>
    </source>
</evidence>
<keyword evidence="4" id="KW-0547">Nucleotide-binding</keyword>
<dbReference type="Pfam" id="PF00069">
    <property type="entry name" value="Pkinase"/>
    <property type="match status" value="1"/>
</dbReference>
<evidence type="ECO:0000313" key="10">
    <source>
        <dbReference type="Ensembl" id="ENSHCOP00000008755.1"/>
    </source>
</evidence>
<keyword evidence="2" id="KW-0723">Serine/threonine-protein kinase</keyword>
<dbReference type="Gene3D" id="3.30.200.20">
    <property type="entry name" value="Phosphorylase Kinase, domain 1"/>
    <property type="match status" value="2"/>
</dbReference>
<evidence type="ECO:0000256" key="2">
    <source>
        <dbReference type="ARBA" id="ARBA00022527"/>
    </source>
</evidence>
<accession>A0A3Q2XV61</accession>
<evidence type="ECO:0000256" key="1">
    <source>
        <dbReference type="ARBA" id="ARBA00012513"/>
    </source>
</evidence>
<dbReference type="InterPro" id="IPR011009">
    <property type="entry name" value="Kinase-like_dom_sf"/>
</dbReference>
<evidence type="ECO:0000256" key="4">
    <source>
        <dbReference type="ARBA" id="ARBA00022741"/>
    </source>
</evidence>
<organism evidence="10 11">
    <name type="scientific">Hippocampus comes</name>
    <name type="common">Tiger tail seahorse</name>
    <dbReference type="NCBI Taxonomy" id="109280"/>
    <lineage>
        <taxon>Eukaryota</taxon>
        <taxon>Metazoa</taxon>
        <taxon>Chordata</taxon>
        <taxon>Craniata</taxon>
        <taxon>Vertebrata</taxon>
        <taxon>Euteleostomi</taxon>
        <taxon>Actinopterygii</taxon>
        <taxon>Neopterygii</taxon>
        <taxon>Teleostei</taxon>
        <taxon>Neoteleostei</taxon>
        <taxon>Acanthomorphata</taxon>
        <taxon>Syngnathiaria</taxon>
        <taxon>Syngnathiformes</taxon>
        <taxon>Syngnathoidei</taxon>
        <taxon>Syngnathidae</taxon>
        <taxon>Hippocampus</taxon>
    </lineage>
</organism>
<evidence type="ECO:0000256" key="7">
    <source>
        <dbReference type="ARBA" id="ARBA00047899"/>
    </source>
</evidence>
<comment type="catalytic activity">
    <reaction evidence="8">
        <text>L-seryl-[protein] + ATP = O-phospho-L-seryl-[protein] + ADP + H(+)</text>
        <dbReference type="Rhea" id="RHEA:17989"/>
        <dbReference type="Rhea" id="RHEA-COMP:9863"/>
        <dbReference type="Rhea" id="RHEA-COMP:11604"/>
        <dbReference type="ChEBI" id="CHEBI:15378"/>
        <dbReference type="ChEBI" id="CHEBI:29999"/>
        <dbReference type="ChEBI" id="CHEBI:30616"/>
        <dbReference type="ChEBI" id="CHEBI:83421"/>
        <dbReference type="ChEBI" id="CHEBI:456216"/>
        <dbReference type="EC" id="2.7.11.1"/>
    </reaction>
</comment>
<sequence length="396" mass="45414">LFGGLHCMENVDLLRLLTLANDINMASILAGYDVLYTIAMGFHGRCQKIRRKSDGKVLVWKEMHYDTLTESETQTLILKLNFLKKLKHPNVVRCYGCIVDSANTKLYIVMEDCTGDTLASLIASASRERRHLDERFILRVIAQLTSALKKFHRKSNGRPGFLHHNLKANNIFLDSEQNVKLGKPSYTSAVSRCFDIHLCTLWYIFQTLPTHWIVSGTLRRVPGQYSEELRMLLNNMLNLTDDPRPSTDSILQSNLLAEAVGEEEKKGQLWLQRRLEKAERNKRVCSSRKNKENLAPGHPQLVMLHNIARRLQTDDRLASRAFSCKSVEPRERRQGNFHVVRTERQAVIDPCGNSSPVGKHAHFSDSSFDTCSFHMNWKRQEKALCRSKLFCTCKCN</sequence>
<dbReference type="InterPro" id="IPR000719">
    <property type="entry name" value="Prot_kinase_dom"/>
</dbReference>
<keyword evidence="5" id="KW-0418">Kinase</keyword>
<evidence type="ECO:0000256" key="3">
    <source>
        <dbReference type="ARBA" id="ARBA00022679"/>
    </source>
</evidence>
<dbReference type="GO" id="GO:0005524">
    <property type="term" value="F:ATP binding"/>
    <property type="evidence" value="ECO:0007669"/>
    <property type="project" value="UniProtKB-KW"/>
</dbReference>
<dbReference type="Proteomes" id="UP000264820">
    <property type="component" value="Unplaced"/>
</dbReference>
<dbReference type="EC" id="2.7.11.1" evidence="1"/>
<dbReference type="STRING" id="109280.ENSHCOP00000008755"/>